<accession>A0A8E2E8L8</accession>
<reference evidence="2 3" key="1">
    <citation type="journal article" date="2016" name="Nat. Commun.">
        <title>Ectomycorrhizal ecology is imprinted in the genome of the dominant symbiotic fungus Cenococcum geophilum.</title>
        <authorList>
            <consortium name="DOE Joint Genome Institute"/>
            <person name="Peter M."/>
            <person name="Kohler A."/>
            <person name="Ohm R.A."/>
            <person name="Kuo A."/>
            <person name="Krutzmann J."/>
            <person name="Morin E."/>
            <person name="Arend M."/>
            <person name="Barry K.W."/>
            <person name="Binder M."/>
            <person name="Choi C."/>
            <person name="Clum A."/>
            <person name="Copeland A."/>
            <person name="Grisel N."/>
            <person name="Haridas S."/>
            <person name="Kipfer T."/>
            <person name="LaButti K."/>
            <person name="Lindquist E."/>
            <person name="Lipzen A."/>
            <person name="Maire R."/>
            <person name="Meier B."/>
            <person name="Mihaltcheva S."/>
            <person name="Molinier V."/>
            <person name="Murat C."/>
            <person name="Poggeler S."/>
            <person name="Quandt C.A."/>
            <person name="Sperisen C."/>
            <person name="Tritt A."/>
            <person name="Tisserant E."/>
            <person name="Crous P.W."/>
            <person name="Henrissat B."/>
            <person name="Nehls U."/>
            <person name="Egli S."/>
            <person name="Spatafora J.W."/>
            <person name="Grigoriev I.V."/>
            <person name="Martin F.M."/>
        </authorList>
    </citation>
    <scope>NUCLEOTIDE SEQUENCE [LARGE SCALE GENOMIC DNA]</scope>
    <source>
        <strain evidence="2 3">CBS 459.81</strain>
    </source>
</reference>
<sequence length="227" mass="26401">KPPTMPLSTPCRPFLSLPYDIRLIIYKFALIKRTGPPFPETQIHLHHRKDPESGTLCPSLLLTCRTIHAEANEILYSANVFTVVYPRIVLKWLERIGPENVKLVKKARVLVEVQTGPREIWYQGWYELFRVLACSASGLRDLEVYWAAVGVGKRWMSHLAGADVEFVRELGEIKGLSRMRISGYFAMHWPQYLERKMGLEVWRADECSEETLEELRKYQRGTEEVWP</sequence>
<dbReference type="InterPro" id="IPR056632">
    <property type="entry name" value="DUF7730"/>
</dbReference>
<proteinExistence type="predicted"/>
<dbReference type="PANTHER" id="PTHR38790">
    <property type="entry name" value="2EXR DOMAIN-CONTAINING PROTEIN-RELATED"/>
    <property type="match status" value="1"/>
</dbReference>
<dbReference type="Pfam" id="PF24864">
    <property type="entry name" value="DUF7730"/>
    <property type="match status" value="1"/>
</dbReference>
<dbReference type="EMBL" id="KV745005">
    <property type="protein sequence ID" value="OCK79450.1"/>
    <property type="molecule type" value="Genomic_DNA"/>
</dbReference>
<dbReference type="Proteomes" id="UP000250266">
    <property type="component" value="Unassembled WGS sequence"/>
</dbReference>
<evidence type="ECO:0000313" key="2">
    <source>
        <dbReference type="EMBL" id="OCK79450.1"/>
    </source>
</evidence>
<dbReference type="AlphaFoldDB" id="A0A8E2E8L8"/>
<evidence type="ECO:0000313" key="3">
    <source>
        <dbReference type="Proteomes" id="UP000250266"/>
    </source>
</evidence>
<feature type="domain" description="DUF7730" evidence="1">
    <location>
        <begin position="54"/>
        <end position="173"/>
    </location>
</feature>
<dbReference type="OrthoDB" id="2951834at2759"/>
<feature type="non-terminal residue" evidence="2">
    <location>
        <position position="1"/>
    </location>
</feature>
<name>A0A8E2E8L8_9PEZI</name>
<keyword evidence="3" id="KW-1185">Reference proteome</keyword>
<protein>
    <recommendedName>
        <fullName evidence="1">DUF7730 domain-containing protein</fullName>
    </recommendedName>
</protein>
<dbReference type="PANTHER" id="PTHR38790:SF9">
    <property type="entry name" value="F-BOX DOMAIN-CONTAINING PROTEIN"/>
    <property type="match status" value="1"/>
</dbReference>
<gene>
    <name evidence="2" type="ORF">K432DRAFT_299826</name>
</gene>
<organism evidence="2 3">
    <name type="scientific">Lepidopterella palustris CBS 459.81</name>
    <dbReference type="NCBI Taxonomy" id="1314670"/>
    <lineage>
        <taxon>Eukaryota</taxon>
        <taxon>Fungi</taxon>
        <taxon>Dikarya</taxon>
        <taxon>Ascomycota</taxon>
        <taxon>Pezizomycotina</taxon>
        <taxon>Dothideomycetes</taxon>
        <taxon>Pleosporomycetidae</taxon>
        <taxon>Mytilinidiales</taxon>
        <taxon>Argynnaceae</taxon>
        <taxon>Lepidopterella</taxon>
    </lineage>
</organism>
<evidence type="ECO:0000259" key="1">
    <source>
        <dbReference type="Pfam" id="PF24864"/>
    </source>
</evidence>